<keyword evidence="2 9" id="KW-0808">Transferase</keyword>
<dbReference type="InterPro" id="IPR031356">
    <property type="entry name" value="Stealth_CR4"/>
</dbReference>
<evidence type="ECO:0000256" key="3">
    <source>
        <dbReference type="ARBA" id="ARBA00023169"/>
    </source>
</evidence>
<keyword evidence="3" id="KW-0270">Exopolysaccharide synthesis</keyword>
<keyword evidence="10" id="KW-1185">Reference proteome</keyword>
<dbReference type="InterPro" id="IPR047141">
    <property type="entry name" value="Stealth"/>
</dbReference>
<evidence type="ECO:0000259" key="8">
    <source>
        <dbReference type="Pfam" id="PF17103"/>
    </source>
</evidence>
<evidence type="ECO:0000259" key="7">
    <source>
        <dbReference type="Pfam" id="PF17102"/>
    </source>
</evidence>
<dbReference type="STRING" id="767452.AVL62_07290"/>
<feature type="domain" description="Stealth protein CR4 conserved region 4" evidence="8">
    <location>
        <begin position="538"/>
        <end position="578"/>
    </location>
</feature>
<dbReference type="AlphaFoldDB" id="A0A0W8IHN7"/>
<feature type="domain" description="Stealth protein CR2 conserved region 2" evidence="5">
    <location>
        <begin position="306"/>
        <end position="411"/>
    </location>
</feature>
<feature type="domain" description="Stealth protein CR3 conserved region 3" evidence="7">
    <location>
        <begin position="456"/>
        <end position="503"/>
    </location>
</feature>
<gene>
    <name evidence="9" type="ORF">AVL62_07290</name>
</gene>
<name>A0A0W8IHN7_9MICO</name>
<evidence type="ECO:0000313" key="10">
    <source>
        <dbReference type="Proteomes" id="UP000054837"/>
    </source>
</evidence>
<dbReference type="PANTHER" id="PTHR24045">
    <property type="match status" value="1"/>
</dbReference>
<evidence type="ECO:0000259" key="5">
    <source>
        <dbReference type="Pfam" id="PF11380"/>
    </source>
</evidence>
<sequence length="580" mass="63989">MAINRRSMARMALRTLPAPVAERARASRRRRRKQTAARRREQRTAERRAALLAAEPGVRLVTMGAHEGPGRVVTDFTVGGAKEHNLRLVVDVLDEAGVRYFLVRGNSPRRHVLGVHLRDRPALFRAMRARHDVSAVWAVTPGPGGSVGLASAYVDGGLRRGVKSAPVVRFAEPLLAPSGRVVGGLAFGCDVEFWQDGEELVDQGSERLDQVRCQTPEPALAGALVAPRPNRVADVVPASAQVASHLTVAERVIPTFEPFTWTLTDEVTFPVDLVYTWVDGADPRHAARRAHYAGEAPVGLGANASRYASHDELRFSLRSVHMYAPFVRHVYVVTDDQVPSWLDPDAGGLTVVDHRDIFEDPTALPTFNSHAIEARLHHIPGLSEHYVYLNDDVFLARMRRAEDFFHANGIAQVPFSSAQFGVGDPVVGEVAPNSAGKNVRSLLQADFGRGITHKFKHAPHPQLRSVMAELEERYAEPVARTSRRRFRSTDDVAPAATMHHHYALLTGRAVSAPTRMRYVNISSTDAVRRLEALLTSTSIDSFCLNDVDTPEHTREAVHEMVGAFLEERFPFPSPWERSGA</sequence>
<evidence type="ECO:0000256" key="4">
    <source>
        <dbReference type="SAM" id="MobiDB-lite"/>
    </source>
</evidence>
<dbReference type="PANTHER" id="PTHR24045:SF0">
    <property type="entry name" value="N-ACETYLGLUCOSAMINE-1-PHOSPHOTRANSFERASE SUBUNITS ALPHA_BETA"/>
    <property type="match status" value="1"/>
</dbReference>
<dbReference type="GO" id="GO:0016772">
    <property type="term" value="F:transferase activity, transferring phosphorus-containing groups"/>
    <property type="evidence" value="ECO:0007669"/>
    <property type="project" value="InterPro"/>
</dbReference>
<dbReference type="InterPro" id="IPR031357">
    <property type="entry name" value="Stealth_CR3"/>
</dbReference>
<reference evidence="9 10" key="1">
    <citation type="submission" date="2015-12" db="EMBL/GenBank/DDBJ databases">
        <title>Serinicoccus chungangenesis strain CD08_5 genome sequencing and assembly.</title>
        <authorList>
            <person name="Chander A.M."/>
            <person name="Kaur G."/>
            <person name="Nair G.R."/>
            <person name="Dhawan D.K."/>
            <person name="Kochhar R.K."/>
            <person name="Mayilraj S."/>
            <person name="Bhadada S.K."/>
        </authorList>
    </citation>
    <scope>NUCLEOTIDE SEQUENCE [LARGE SCALE GENOMIC DNA]</scope>
    <source>
        <strain evidence="9 10">CD08_5</strain>
    </source>
</reference>
<feature type="region of interest" description="Disordered" evidence="4">
    <location>
        <begin position="15"/>
        <end position="45"/>
    </location>
</feature>
<dbReference type="InterPro" id="IPR021520">
    <property type="entry name" value="Stealth_CR2"/>
</dbReference>
<dbReference type="Proteomes" id="UP000054837">
    <property type="component" value="Unassembled WGS sequence"/>
</dbReference>
<feature type="compositionally biased region" description="Basic residues" evidence="4">
    <location>
        <begin position="26"/>
        <end position="37"/>
    </location>
</feature>
<evidence type="ECO:0000256" key="2">
    <source>
        <dbReference type="ARBA" id="ARBA00022679"/>
    </source>
</evidence>
<dbReference type="Pfam" id="PF17103">
    <property type="entry name" value="Stealth_CR4"/>
    <property type="match status" value="1"/>
</dbReference>
<feature type="domain" description="Stealth protein CR1 conserved region 1" evidence="6">
    <location>
        <begin position="269"/>
        <end position="293"/>
    </location>
</feature>
<accession>A0A0W8IHN7</accession>
<evidence type="ECO:0000313" key="9">
    <source>
        <dbReference type="EMBL" id="KUG59485.1"/>
    </source>
</evidence>
<evidence type="ECO:0000256" key="1">
    <source>
        <dbReference type="ARBA" id="ARBA00007583"/>
    </source>
</evidence>
<dbReference type="Pfam" id="PF17102">
    <property type="entry name" value="Stealth_CR3"/>
    <property type="match status" value="1"/>
</dbReference>
<dbReference type="Pfam" id="PF11380">
    <property type="entry name" value="Stealth_CR2"/>
    <property type="match status" value="1"/>
</dbReference>
<comment type="caution">
    <text evidence="9">The sequence shown here is derived from an EMBL/GenBank/DDBJ whole genome shotgun (WGS) entry which is preliminary data.</text>
</comment>
<proteinExistence type="inferred from homology"/>
<protein>
    <submittedName>
        <fullName evidence="9">Sugar phosphotransferase</fullName>
    </submittedName>
</protein>
<dbReference type="EMBL" id="LQBL01000002">
    <property type="protein sequence ID" value="KUG59485.1"/>
    <property type="molecule type" value="Genomic_DNA"/>
</dbReference>
<comment type="similarity">
    <text evidence="1">Belongs to the stealth family.</text>
</comment>
<dbReference type="GO" id="GO:0000271">
    <property type="term" value="P:polysaccharide biosynthetic process"/>
    <property type="evidence" value="ECO:0007669"/>
    <property type="project" value="UniProtKB-KW"/>
</dbReference>
<organism evidence="9 10">
    <name type="scientific">Serinicoccus chungangensis</name>
    <dbReference type="NCBI Taxonomy" id="767452"/>
    <lineage>
        <taxon>Bacteria</taxon>
        <taxon>Bacillati</taxon>
        <taxon>Actinomycetota</taxon>
        <taxon>Actinomycetes</taxon>
        <taxon>Micrococcales</taxon>
        <taxon>Ornithinimicrobiaceae</taxon>
        <taxon>Serinicoccus</taxon>
    </lineage>
</organism>
<dbReference type="OrthoDB" id="9776077at2"/>
<dbReference type="InterPro" id="IPR031358">
    <property type="entry name" value="Stealth_CR1"/>
</dbReference>
<dbReference type="Pfam" id="PF17101">
    <property type="entry name" value="Stealth_CR1"/>
    <property type="match status" value="1"/>
</dbReference>
<evidence type="ECO:0000259" key="6">
    <source>
        <dbReference type="Pfam" id="PF17101"/>
    </source>
</evidence>